<gene>
    <name evidence="1" type="ORF">FE810_07185</name>
</gene>
<keyword evidence="2" id="KW-1185">Reference proteome</keyword>
<dbReference type="AlphaFoldDB" id="A0A5R9IN20"/>
<dbReference type="EMBL" id="VCBC01000006">
    <property type="protein sequence ID" value="TLU65853.1"/>
    <property type="molecule type" value="Genomic_DNA"/>
</dbReference>
<evidence type="ECO:0000313" key="2">
    <source>
        <dbReference type="Proteomes" id="UP000307790"/>
    </source>
</evidence>
<accession>A0A5R9IN20</accession>
<comment type="caution">
    <text evidence="1">The sequence shown here is derived from an EMBL/GenBank/DDBJ whole genome shotgun (WGS) entry which is preliminary data.</text>
</comment>
<evidence type="ECO:0000313" key="1">
    <source>
        <dbReference type="EMBL" id="TLU65853.1"/>
    </source>
</evidence>
<reference evidence="1 2" key="1">
    <citation type="submission" date="2019-05" db="EMBL/GenBank/DDBJ databases">
        <title>Genome sequences of Thalassotalea litorea 1K03283.</title>
        <authorList>
            <person name="Zhang D."/>
        </authorList>
    </citation>
    <scope>NUCLEOTIDE SEQUENCE [LARGE SCALE GENOMIC DNA]</scope>
    <source>
        <strain evidence="1 2">MCCC 1K03283</strain>
    </source>
</reference>
<organism evidence="1 2">
    <name type="scientific">Thalassotalea litorea</name>
    <dbReference type="NCBI Taxonomy" id="2020715"/>
    <lineage>
        <taxon>Bacteria</taxon>
        <taxon>Pseudomonadati</taxon>
        <taxon>Pseudomonadota</taxon>
        <taxon>Gammaproteobacteria</taxon>
        <taxon>Alteromonadales</taxon>
        <taxon>Colwelliaceae</taxon>
        <taxon>Thalassotalea</taxon>
    </lineage>
</organism>
<name>A0A5R9IN20_9GAMM</name>
<protein>
    <submittedName>
        <fullName evidence="1">Uncharacterized protein</fullName>
    </submittedName>
</protein>
<proteinExistence type="predicted"/>
<sequence>MPNYRGRFVHSQHYFLFCHKLRFDLQNLTQNTSHASQWIFQNPIAHRCKTYNHNQFEKYQHSLNSITLHCHRQYTFHFRSQIQKVQHCLW</sequence>
<dbReference type="Proteomes" id="UP000307790">
    <property type="component" value="Unassembled WGS sequence"/>
</dbReference>